<dbReference type="NCBIfam" id="TIGR01845">
    <property type="entry name" value="outer_NodT"/>
    <property type="match status" value="1"/>
</dbReference>
<dbReference type="GO" id="GO:0015562">
    <property type="term" value="F:efflux transmembrane transporter activity"/>
    <property type="evidence" value="ECO:0007669"/>
    <property type="project" value="InterPro"/>
</dbReference>
<evidence type="ECO:0000313" key="3">
    <source>
        <dbReference type="EMBL" id="EGD59003.1"/>
    </source>
</evidence>
<organism evidence="3 4">
    <name type="scientific">Novosphingobium nitrogenifigens DSM 19370</name>
    <dbReference type="NCBI Taxonomy" id="983920"/>
    <lineage>
        <taxon>Bacteria</taxon>
        <taxon>Pseudomonadati</taxon>
        <taxon>Pseudomonadota</taxon>
        <taxon>Alphaproteobacteria</taxon>
        <taxon>Sphingomonadales</taxon>
        <taxon>Sphingomonadaceae</taxon>
        <taxon>Novosphingobium</taxon>
    </lineage>
</organism>
<dbReference type="Gene3D" id="1.20.1600.10">
    <property type="entry name" value="Outer membrane efflux proteins (OEP)"/>
    <property type="match status" value="1"/>
</dbReference>
<reference evidence="3 4" key="1">
    <citation type="journal article" date="2012" name="J. Bacteriol.">
        <title>Draft Genome Sequence of Novosphingobium nitrogenifigens Y88T.</title>
        <authorList>
            <person name="Strabala T.J."/>
            <person name="Macdonald L."/>
            <person name="Liu V."/>
            <person name="Smit A.M."/>
        </authorList>
    </citation>
    <scope>NUCLEOTIDE SEQUENCE [LARGE SCALE GENOMIC DNA]</scope>
    <source>
        <strain evidence="3 4">DSM 19370</strain>
    </source>
</reference>
<dbReference type="GO" id="GO:0005886">
    <property type="term" value="C:plasma membrane"/>
    <property type="evidence" value="ECO:0007669"/>
    <property type="project" value="UniProtKB-SubCell"/>
</dbReference>
<keyword evidence="2" id="KW-0732">Signal</keyword>
<keyword evidence="2" id="KW-0472">Membrane</keyword>
<sequence length="475" mass="48743">MSARCAVLILCAGTILCSGLAGCAVGPNFHRPAAPSVASYRDGGDGAAAPGPIAGNWWHALGNAQVDALVERGLTGSPQIDAAKARLRSAEASLRAGYGAFFPQASASFDATREKYSLTRLGVSNNSNVFSVFTPSLSVSYLLDIFGANRRTVEALGATAVAERETLRGTQLTLAGNIATTAIARAAFHEEVEAWDAIVGADEVQLAAAHARTVAGTQPLSSEIVLSNQLETARIDRNAARVKARQADDTLAVLIGSPPAGAGLPSLTLADFSPAGSVPLRLPSELVRHRPDILVAEATAHAASAQVGVATAAMLPQITLSASTGSTTNNFERLFTSGTGVWSYAAGVAAPIFEGGTLINRRKAAKATFVATMADYRQTVLTAFGQVADALTANAEDGAADAAATKAFADADLAWHLAQTNAGAGLLSAADLEAARVTWQQARIAALSARSTHLQDIVALYVALGGGDLTEAAKE</sequence>
<name>F1Z8M2_9SPHN</name>
<keyword evidence="2" id="KW-1134">Transmembrane beta strand</keyword>
<keyword evidence="2" id="KW-0812">Transmembrane</keyword>
<dbReference type="OrthoDB" id="7181739at2"/>
<dbReference type="PANTHER" id="PTHR30203">
    <property type="entry name" value="OUTER MEMBRANE CATION EFFLUX PROTEIN"/>
    <property type="match status" value="1"/>
</dbReference>
<feature type="chain" id="PRO_5001438434" evidence="2">
    <location>
        <begin position="24"/>
        <end position="475"/>
    </location>
</feature>
<dbReference type="EMBL" id="AEWJ01000037">
    <property type="protein sequence ID" value="EGD59003.1"/>
    <property type="molecule type" value="Genomic_DNA"/>
</dbReference>
<dbReference type="InParanoid" id="F1Z8M2"/>
<dbReference type="Gene3D" id="2.20.200.10">
    <property type="entry name" value="Outer membrane efflux proteins (OEP)"/>
    <property type="match status" value="1"/>
</dbReference>
<dbReference type="InterPro" id="IPR003423">
    <property type="entry name" value="OMP_efflux"/>
</dbReference>
<dbReference type="PANTHER" id="PTHR30203:SF33">
    <property type="entry name" value="BLR4455 PROTEIN"/>
    <property type="match status" value="1"/>
</dbReference>
<comment type="caution">
    <text evidence="3">The sequence shown here is derived from an EMBL/GenBank/DDBJ whole genome shotgun (WGS) entry which is preliminary data.</text>
</comment>
<evidence type="ECO:0000256" key="1">
    <source>
        <dbReference type="ARBA" id="ARBA00007613"/>
    </source>
</evidence>
<dbReference type="HOGENOM" id="CLU_012817_13_0_5"/>
<dbReference type="PROSITE" id="PS51257">
    <property type="entry name" value="PROKAR_LIPOPROTEIN"/>
    <property type="match status" value="1"/>
</dbReference>
<dbReference type="eggNOG" id="COG1538">
    <property type="taxonomic scope" value="Bacteria"/>
</dbReference>
<dbReference type="InterPro" id="IPR010131">
    <property type="entry name" value="MdtP/NodT-like"/>
</dbReference>
<evidence type="ECO:0000256" key="2">
    <source>
        <dbReference type="RuleBase" id="RU362097"/>
    </source>
</evidence>
<accession>F1Z8M2</accession>
<comment type="similarity">
    <text evidence="1 2">Belongs to the outer membrane factor (OMF) (TC 1.B.17) family.</text>
</comment>
<feature type="signal peptide" evidence="2">
    <location>
        <begin position="1"/>
        <end position="23"/>
    </location>
</feature>
<protein>
    <submittedName>
        <fullName evidence="3">RND efflux system outer membrane lipoprotein</fullName>
    </submittedName>
</protein>
<comment type="subcellular location">
    <subcellularLocation>
        <location evidence="2">Cell membrane</location>
        <topology evidence="2">Lipid-anchor</topology>
    </subcellularLocation>
</comment>
<keyword evidence="4" id="KW-1185">Reference proteome</keyword>
<dbReference type="AlphaFoldDB" id="F1Z8M2"/>
<gene>
    <name evidence="3" type="ORF">Y88_1065</name>
</gene>
<dbReference type="Pfam" id="PF02321">
    <property type="entry name" value="OEP"/>
    <property type="match status" value="2"/>
</dbReference>
<dbReference type="SUPFAM" id="SSF56954">
    <property type="entry name" value="Outer membrane efflux proteins (OEP)"/>
    <property type="match status" value="1"/>
</dbReference>
<evidence type="ECO:0000313" key="4">
    <source>
        <dbReference type="Proteomes" id="UP000004728"/>
    </source>
</evidence>
<proteinExistence type="inferred from homology"/>
<dbReference type="RefSeq" id="WP_008065760.1">
    <property type="nucleotide sequence ID" value="NZ_AQWK01000001.1"/>
</dbReference>
<keyword evidence="2" id="KW-0564">Palmitate</keyword>
<keyword evidence="2 3" id="KW-0449">Lipoprotein</keyword>
<dbReference type="STRING" id="983920.Y88_1065"/>
<dbReference type="Proteomes" id="UP000004728">
    <property type="component" value="Unassembled WGS sequence"/>
</dbReference>